<evidence type="ECO:0000313" key="2">
    <source>
        <dbReference type="EMBL" id="GAD13484.1"/>
    </source>
</evidence>
<dbReference type="EMBL" id="BASG01000013">
    <property type="protein sequence ID" value="GAD13484.1"/>
    <property type="molecule type" value="Genomic_DNA"/>
</dbReference>
<comment type="caution">
    <text evidence="2">The sequence shown here is derived from an EMBL/GenBank/DDBJ whole genome shotgun (WGS) entry which is preliminary data.</text>
</comment>
<protein>
    <submittedName>
        <fullName evidence="2">Uncharacterized protein</fullName>
    </submittedName>
</protein>
<dbReference type="Proteomes" id="UP000016424">
    <property type="component" value="Unassembled WGS sequence"/>
</dbReference>
<organism evidence="2 3">
    <name type="scientific">Geobacillus kaustophilus GBlys</name>
    <dbReference type="NCBI Taxonomy" id="1337888"/>
    <lineage>
        <taxon>Bacteria</taxon>
        <taxon>Bacillati</taxon>
        <taxon>Bacillota</taxon>
        <taxon>Bacilli</taxon>
        <taxon>Bacillales</taxon>
        <taxon>Anoxybacillaceae</taxon>
        <taxon>Geobacillus</taxon>
        <taxon>Geobacillus thermoleovorans group</taxon>
    </lineage>
</organism>
<evidence type="ECO:0000256" key="1">
    <source>
        <dbReference type="SAM" id="MobiDB-lite"/>
    </source>
</evidence>
<proteinExistence type="predicted"/>
<dbReference type="AlphaFoldDB" id="U2Y2V4"/>
<reference evidence="3" key="1">
    <citation type="journal article" date="2013" name="Genome">
        <title>Draft Genome Sequence of Geobacillus kaustophilus GBlys, a Lysogenic Strain with Bacteriophage phiOH2.</title>
        <authorList>
            <person name="Doi K."/>
            <person name="Mori K."/>
            <person name="Martono H."/>
            <person name="Nagayoshi Y."/>
            <person name="Fujino Y."/>
            <person name="Tashiro K."/>
            <person name="Kuhara S."/>
            <person name="Ohshima T."/>
        </authorList>
    </citation>
    <scope>NUCLEOTIDE SEQUENCE [LARGE SCALE GENOMIC DNA]</scope>
    <source>
        <strain evidence="3">GBlys</strain>
    </source>
</reference>
<gene>
    <name evidence="2" type="ORF">GBL_1701</name>
</gene>
<name>U2Y2V4_GEOKU</name>
<feature type="compositionally biased region" description="Basic and acidic residues" evidence="1">
    <location>
        <begin position="21"/>
        <end position="33"/>
    </location>
</feature>
<accession>U2Y2V4</accession>
<evidence type="ECO:0000313" key="3">
    <source>
        <dbReference type="Proteomes" id="UP000016424"/>
    </source>
</evidence>
<feature type="compositionally biased region" description="Polar residues" evidence="1">
    <location>
        <begin position="1"/>
        <end position="10"/>
    </location>
</feature>
<feature type="region of interest" description="Disordered" evidence="1">
    <location>
        <begin position="1"/>
        <end position="33"/>
    </location>
</feature>
<sequence length="70" mass="7683">MRAQRNQPSRIVTVKPPCAGHHVDAKPPGEMGRTERAAGFHWHLTPGCLIAPGEFCSSPPKRKAARRLSE</sequence>